<keyword evidence="1" id="KW-0812">Transmembrane</keyword>
<name>A0AAW7K0N5_9ACTN</name>
<evidence type="ECO:0000313" key="2">
    <source>
        <dbReference type="EMBL" id="MDN0069285.1"/>
    </source>
</evidence>
<keyword evidence="1" id="KW-1133">Transmembrane helix</keyword>
<accession>A0AAW7K0N5</accession>
<gene>
    <name evidence="2" type="ORF">QVN40_06125</name>
</gene>
<dbReference type="EMBL" id="JAUEIR010000005">
    <property type="protein sequence ID" value="MDN0069285.1"/>
    <property type="molecule type" value="Genomic_DNA"/>
</dbReference>
<evidence type="ECO:0000313" key="3">
    <source>
        <dbReference type="Proteomes" id="UP001168505"/>
    </source>
</evidence>
<dbReference type="RefSeq" id="WP_204537600.1">
    <property type="nucleotide sequence ID" value="NZ_JAUEIR010000005.1"/>
</dbReference>
<feature type="transmembrane region" description="Helical" evidence="1">
    <location>
        <begin position="7"/>
        <end position="28"/>
    </location>
</feature>
<dbReference type="AlphaFoldDB" id="A0AAW7K0N5"/>
<feature type="transmembrane region" description="Helical" evidence="1">
    <location>
        <begin position="34"/>
        <end position="51"/>
    </location>
</feature>
<keyword evidence="1" id="KW-0472">Membrane</keyword>
<dbReference type="Proteomes" id="UP001168505">
    <property type="component" value="Unassembled WGS sequence"/>
</dbReference>
<reference evidence="2" key="2">
    <citation type="submission" date="2023-08" db="EMBL/GenBank/DDBJ databases">
        <title>Identification and characterization of horizontal gene transfer across gut microbiota members of farm animals based on homology search.</title>
        <authorList>
            <person name="Schwarzerova J."/>
            <person name="Nykrynova M."/>
            <person name="Jureckova K."/>
            <person name="Cejkova D."/>
            <person name="Rychlik I."/>
        </authorList>
    </citation>
    <scope>NUCLEOTIDE SEQUENCE</scope>
    <source>
        <strain evidence="2">15_COKtk</strain>
    </source>
</reference>
<comment type="caution">
    <text evidence="2">The sequence shown here is derived from an EMBL/GenBank/DDBJ whole genome shotgun (WGS) entry which is preliminary data.</text>
</comment>
<sequence length="55" mass="6094">MELLVYLGILLVIAAVISLVLSFLGTVLVGALRLLPVVFVALAIAVFVRWYRDRH</sequence>
<proteinExistence type="predicted"/>
<organism evidence="2 3">
    <name type="scientific">Collinsella ihumii</name>
    <dbReference type="NCBI Taxonomy" id="1720204"/>
    <lineage>
        <taxon>Bacteria</taxon>
        <taxon>Bacillati</taxon>
        <taxon>Actinomycetota</taxon>
        <taxon>Coriobacteriia</taxon>
        <taxon>Coriobacteriales</taxon>
        <taxon>Coriobacteriaceae</taxon>
        <taxon>Collinsella</taxon>
    </lineage>
</organism>
<reference evidence="2" key="1">
    <citation type="submission" date="2023-06" db="EMBL/GenBank/DDBJ databases">
        <authorList>
            <person name="Zeman M."/>
            <person name="Kubasova T."/>
            <person name="Jahodarova E."/>
            <person name="Nykrynova M."/>
            <person name="Rychlik I."/>
        </authorList>
    </citation>
    <scope>NUCLEOTIDE SEQUENCE</scope>
    <source>
        <strain evidence="2">15_COKtk</strain>
    </source>
</reference>
<evidence type="ECO:0000256" key="1">
    <source>
        <dbReference type="SAM" id="Phobius"/>
    </source>
</evidence>
<protein>
    <submittedName>
        <fullName evidence="2">Uncharacterized protein</fullName>
    </submittedName>
</protein>